<comment type="similarity">
    <text evidence="2">Belongs to the bacterial solute-binding protein 2 family.</text>
</comment>
<evidence type="ECO:0000259" key="4">
    <source>
        <dbReference type="Pfam" id="PF13407"/>
    </source>
</evidence>
<proteinExistence type="inferred from homology"/>
<reference evidence="5" key="1">
    <citation type="journal article" date="2014" name="Int. J. Syst. Evol. Microbiol.">
        <title>Complete genome sequence of Corynebacterium casei LMG S-19264T (=DSM 44701T), isolated from a smear-ripened cheese.</title>
        <authorList>
            <consortium name="US DOE Joint Genome Institute (JGI-PGF)"/>
            <person name="Walter F."/>
            <person name="Albersmeier A."/>
            <person name="Kalinowski J."/>
            <person name="Ruckert C."/>
        </authorList>
    </citation>
    <scope>NUCLEOTIDE SEQUENCE</scope>
    <source>
        <strain evidence="5">CGMCC 1.6333</strain>
    </source>
</reference>
<evidence type="ECO:0000313" key="5">
    <source>
        <dbReference type="EMBL" id="GGM42587.1"/>
    </source>
</evidence>
<dbReference type="AlphaFoldDB" id="A0A917TYD9"/>
<evidence type="ECO:0000256" key="2">
    <source>
        <dbReference type="ARBA" id="ARBA00007639"/>
    </source>
</evidence>
<evidence type="ECO:0000313" key="6">
    <source>
        <dbReference type="Proteomes" id="UP000618460"/>
    </source>
</evidence>
<keyword evidence="3" id="KW-0732">Signal</keyword>
<dbReference type="PANTHER" id="PTHR30036">
    <property type="entry name" value="D-XYLOSE-BINDING PERIPLASMIC PROTEIN"/>
    <property type="match status" value="1"/>
</dbReference>
<dbReference type="Pfam" id="PF13407">
    <property type="entry name" value="Peripla_BP_4"/>
    <property type="match status" value="1"/>
</dbReference>
<dbReference type="Proteomes" id="UP000618460">
    <property type="component" value="Unassembled WGS sequence"/>
</dbReference>
<sequence>MRKTVITILAFVFITLCYFTFASAQKVVQSDWQLPQTINKIQAGYRFVLITQDMNTPFWDKVGNAAVDRAKEEGATLEVWGSYGNNKEDFLEKMEIAIHSKVDGIIIQGLDTEDFKNLSKIKASFYGIPIITVANDVPMEESLRKTYVGSDQYNAGKMIAEQLVSDMGTTGNVILMYDTEFEYYQEQRLNGMKDVLETYPNVQALYAETSESRDQVIATTQNMLNQMPNVDAFVAINANLVGSLIEEIEHRSQVEPYHIYSFDDGPESLALLKQGKLDGLIEQSPEVMGEVSVELMLEWLNGETVPLDINGYFTDIQVLKATDEQ</sequence>
<keyword evidence="6" id="KW-1185">Reference proteome</keyword>
<dbReference type="PANTHER" id="PTHR30036:SF7">
    <property type="entry name" value="ABC TRANSPORTER PERIPLASMIC-BINDING PROTEIN YPHF"/>
    <property type="match status" value="1"/>
</dbReference>
<evidence type="ECO:0000256" key="3">
    <source>
        <dbReference type="SAM" id="SignalP"/>
    </source>
</evidence>
<feature type="domain" description="Periplasmic binding protein" evidence="4">
    <location>
        <begin position="47"/>
        <end position="303"/>
    </location>
</feature>
<dbReference type="InterPro" id="IPR025997">
    <property type="entry name" value="SBP_2_dom"/>
</dbReference>
<feature type="signal peptide" evidence="3">
    <location>
        <begin position="1"/>
        <end position="24"/>
    </location>
</feature>
<name>A0A917TYD9_9BACI</name>
<feature type="chain" id="PRO_5036758612" evidence="3">
    <location>
        <begin position="25"/>
        <end position="325"/>
    </location>
</feature>
<accession>A0A917TYD9</accession>
<reference evidence="5" key="2">
    <citation type="submission" date="2020-09" db="EMBL/GenBank/DDBJ databases">
        <authorList>
            <person name="Sun Q."/>
            <person name="Zhou Y."/>
        </authorList>
    </citation>
    <scope>NUCLEOTIDE SEQUENCE</scope>
    <source>
        <strain evidence="5">CGMCC 1.6333</strain>
    </source>
</reference>
<comment type="caution">
    <text evidence="5">The sequence shown here is derived from an EMBL/GenBank/DDBJ whole genome shotgun (WGS) entry which is preliminary data.</text>
</comment>
<comment type="subcellular location">
    <subcellularLocation>
        <location evidence="1">Cell envelope</location>
    </subcellularLocation>
</comment>
<evidence type="ECO:0000256" key="1">
    <source>
        <dbReference type="ARBA" id="ARBA00004196"/>
    </source>
</evidence>
<dbReference type="InterPro" id="IPR028082">
    <property type="entry name" value="Peripla_BP_I"/>
</dbReference>
<dbReference type="InterPro" id="IPR050555">
    <property type="entry name" value="Bact_Solute-Bind_Prot2"/>
</dbReference>
<organism evidence="5 6">
    <name type="scientific">Paraliobacillus quinghaiensis</name>
    <dbReference type="NCBI Taxonomy" id="470815"/>
    <lineage>
        <taxon>Bacteria</taxon>
        <taxon>Bacillati</taxon>
        <taxon>Bacillota</taxon>
        <taxon>Bacilli</taxon>
        <taxon>Bacillales</taxon>
        <taxon>Bacillaceae</taxon>
        <taxon>Paraliobacillus</taxon>
    </lineage>
</organism>
<dbReference type="EMBL" id="BMLG01000030">
    <property type="protein sequence ID" value="GGM42587.1"/>
    <property type="molecule type" value="Genomic_DNA"/>
</dbReference>
<dbReference type="GO" id="GO:0030246">
    <property type="term" value="F:carbohydrate binding"/>
    <property type="evidence" value="ECO:0007669"/>
    <property type="project" value="TreeGrafter"/>
</dbReference>
<dbReference type="SUPFAM" id="SSF53822">
    <property type="entry name" value="Periplasmic binding protein-like I"/>
    <property type="match status" value="1"/>
</dbReference>
<dbReference type="Gene3D" id="3.40.50.2300">
    <property type="match status" value="2"/>
</dbReference>
<gene>
    <name evidence="5" type="ORF">GCM10011351_30680</name>
</gene>
<protein>
    <submittedName>
        <fullName evidence="5">Sugar ABC transporter</fullName>
    </submittedName>
</protein>
<dbReference type="GO" id="GO:0030288">
    <property type="term" value="C:outer membrane-bounded periplasmic space"/>
    <property type="evidence" value="ECO:0007669"/>
    <property type="project" value="TreeGrafter"/>
</dbReference>
<dbReference type="RefSeq" id="WP_229666801.1">
    <property type="nucleotide sequence ID" value="NZ_BMLG01000030.1"/>
</dbReference>